<comment type="caution">
    <text evidence="1">The sequence shown here is derived from an EMBL/GenBank/DDBJ whole genome shotgun (WGS) entry which is preliminary data.</text>
</comment>
<dbReference type="EMBL" id="AFNW01000081">
    <property type="protein sequence ID" value="EKJ75833.1"/>
    <property type="molecule type" value="Genomic_DNA"/>
</dbReference>
<dbReference type="GeneID" id="20362631"/>
<protein>
    <submittedName>
        <fullName evidence="1">Uncharacterized protein</fullName>
    </submittedName>
</protein>
<reference evidence="1 2" key="1">
    <citation type="journal article" date="2012" name="PLoS Pathog.">
        <title>Comparative pathogenomics reveals horizontally acquired novel virulence genes in fungi infecting cereal hosts.</title>
        <authorList>
            <person name="Gardiner D.M."/>
            <person name="McDonald M.C."/>
            <person name="Covarelli L."/>
            <person name="Solomon P.S."/>
            <person name="Rusu A.G."/>
            <person name="Marshall M."/>
            <person name="Kazan K."/>
            <person name="Chakraborty S."/>
            <person name="McDonald B.A."/>
            <person name="Manners J.M."/>
        </authorList>
    </citation>
    <scope>NUCLEOTIDE SEQUENCE [LARGE SCALE GENOMIC DNA]</scope>
    <source>
        <strain evidence="1 2">CS3096</strain>
    </source>
</reference>
<dbReference type="Proteomes" id="UP000007978">
    <property type="component" value="Chromosome 3"/>
</dbReference>
<dbReference type="RefSeq" id="XP_009255406.1">
    <property type="nucleotide sequence ID" value="XM_009257131.1"/>
</dbReference>
<name>K3VPW6_FUSPC</name>
<gene>
    <name evidence="1" type="ORF">FPSE_04013</name>
</gene>
<accession>K3VPW6</accession>
<dbReference type="KEGG" id="fpu:FPSE_04013"/>
<evidence type="ECO:0000313" key="2">
    <source>
        <dbReference type="Proteomes" id="UP000007978"/>
    </source>
</evidence>
<proteinExistence type="predicted"/>
<sequence>MTNTLDLSVFLDGPSKNHDREKQTFIEEFWRQPLGETHIEAFSAYFELLQREVYALLDTKSFDLTSLDFEHVLTIRDAILRHCPDTQETLRQDVVEQLEALNLPEEAISLAIMFVIRLLLMIKVKQYNGSIIAQSHLLQISDTQSLKSIVDTIQTAPSLGYWNTINGFPPWFNVIDLEKKAGLRIDWTHYITEHLTVQGDILYLFCNIQALQHIKCAQGLTSKFFKEEFINETVRTVHLFFPEAPHGYSSSQYLTWFHKHGEIKLWQRSLASLNTPTVSRLYNEYPVWNQRLAWVLEASKNQPNMGIKRIWQDDRDLSLWWTRSSMPGGNSVSHSLQNRRQEAVTVHNSQILSEMLVKFPYGSPSTHCEDRDNYERIDYRDWTTFCVEEP</sequence>
<evidence type="ECO:0000313" key="1">
    <source>
        <dbReference type="EMBL" id="EKJ75833.1"/>
    </source>
</evidence>
<dbReference type="HOGENOM" id="CLU_059584_0_0_1"/>
<dbReference type="AlphaFoldDB" id="K3VPW6"/>
<dbReference type="OrthoDB" id="5428890at2759"/>
<organism evidence="1 2">
    <name type="scientific">Fusarium pseudograminearum (strain CS3096)</name>
    <name type="common">Wheat and barley crown-rot fungus</name>
    <dbReference type="NCBI Taxonomy" id="1028729"/>
    <lineage>
        <taxon>Eukaryota</taxon>
        <taxon>Fungi</taxon>
        <taxon>Dikarya</taxon>
        <taxon>Ascomycota</taxon>
        <taxon>Pezizomycotina</taxon>
        <taxon>Sordariomycetes</taxon>
        <taxon>Hypocreomycetidae</taxon>
        <taxon>Hypocreales</taxon>
        <taxon>Nectriaceae</taxon>
        <taxon>Fusarium</taxon>
    </lineage>
</organism>
<keyword evidence="2" id="KW-1185">Reference proteome</keyword>